<dbReference type="PANTHER" id="PTHR34482">
    <property type="entry name" value="DNA DAMAGE-INDUCIBLE PROTEIN 1-LIKE"/>
    <property type="match status" value="1"/>
</dbReference>
<evidence type="ECO:0000313" key="4">
    <source>
        <dbReference type="EMBL" id="PRQ23008.1"/>
    </source>
</evidence>
<dbReference type="GO" id="GO:0003676">
    <property type="term" value="F:nucleic acid binding"/>
    <property type="evidence" value="ECO:0007669"/>
    <property type="project" value="InterPro"/>
</dbReference>
<keyword evidence="1" id="KW-0862">Zinc</keyword>
<dbReference type="PROSITE" id="PS50158">
    <property type="entry name" value="ZF_CCHC"/>
    <property type="match status" value="1"/>
</dbReference>
<dbReference type="SUPFAM" id="SSF57756">
    <property type="entry name" value="Retrovirus zinc finger-like domains"/>
    <property type="match status" value="1"/>
</dbReference>
<feature type="compositionally biased region" description="Basic residues" evidence="2">
    <location>
        <begin position="367"/>
        <end position="377"/>
    </location>
</feature>
<dbReference type="Gramene" id="PRQ23008">
    <property type="protein sequence ID" value="PRQ23008"/>
    <property type="gene ID" value="RchiOBHm_Chr6g0256481"/>
</dbReference>
<feature type="compositionally biased region" description="Low complexity" evidence="2">
    <location>
        <begin position="336"/>
        <end position="361"/>
    </location>
</feature>
<organism evidence="4 5">
    <name type="scientific">Rosa chinensis</name>
    <name type="common">China rose</name>
    <dbReference type="NCBI Taxonomy" id="74649"/>
    <lineage>
        <taxon>Eukaryota</taxon>
        <taxon>Viridiplantae</taxon>
        <taxon>Streptophyta</taxon>
        <taxon>Embryophyta</taxon>
        <taxon>Tracheophyta</taxon>
        <taxon>Spermatophyta</taxon>
        <taxon>Magnoliopsida</taxon>
        <taxon>eudicotyledons</taxon>
        <taxon>Gunneridae</taxon>
        <taxon>Pentapetalae</taxon>
        <taxon>rosids</taxon>
        <taxon>fabids</taxon>
        <taxon>Rosales</taxon>
        <taxon>Rosaceae</taxon>
        <taxon>Rosoideae</taxon>
        <taxon>Rosoideae incertae sedis</taxon>
        <taxon>Rosa</taxon>
    </lineage>
</organism>
<feature type="compositionally biased region" description="Basic and acidic residues" evidence="2">
    <location>
        <begin position="384"/>
        <end position="409"/>
    </location>
</feature>
<dbReference type="EMBL" id="PDCK01000044">
    <property type="protein sequence ID" value="PRQ23008.1"/>
    <property type="molecule type" value="Genomic_DNA"/>
</dbReference>
<evidence type="ECO:0000256" key="1">
    <source>
        <dbReference type="PROSITE-ProRule" id="PRU00047"/>
    </source>
</evidence>
<accession>A0A2P6PM53</accession>
<dbReference type="Pfam" id="PF03732">
    <property type="entry name" value="Retrotrans_gag"/>
    <property type="match status" value="1"/>
</dbReference>
<proteinExistence type="predicted"/>
<name>A0A2P6PM53_ROSCH</name>
<reference evidence="4 5" key="1">
    <citation type="journal article" date="2018" name="Nat. Genet.">
        <title>The Rosa genome provides new insights in the design of modern roses.</title>
        <authorList>
            <person name="Bendahmane M."/>
        </authorList>
    </citation>
    <scope>NUCLEOTIDE SEQUENCE [LARGE SCALE GENOMIC DNA]</scope>
    <source>
        <strain evidence="5">cv. Old Blush</strain>
    </source>
</reference>
<dbReference type="InterPro" id="IPR005162">
    <property type="entry name" value="Retrotrans_gag_dom"/>
</dbReference>
<feature type="region of interest" description="Disordered" evidence="2">
    <location>
        <begin position="327"/>
        <end position="409"/>
    </location>
</feature>
<keyword evidence="1" id="KW-0863">Zinc-finger</keyword>
<keyword evidence="1" id="KW-0479">Metal-binding</keyword>
<dbReference type="GO" id="GO:0008270">
    <property type="term" value="F:zinc ion binding"/>
    <property type="evidence" value="ECO:0007669"/>
    <property type="project" value="UniProtKB-KW"/>
</dbReference>
<dbReference type="Gene3D" id="4.10.60.10">
    <property type="entry name" value="Zinc finger, CCHC-type"/>
    <property type="match status" value="1"/>
</dbReference>
<dbReference type="Proteomes" id="UP000238479">
    <property type="component" value="Chromosome 6"/>
</dbReference>
<gene>
    <name evidence="4" type="ORF">RchiOBHm_Chr6g0256481</name>
</gene>
<protein>
    <submittedName>
        <fullName evidence="4">Putative transcription factor interactor and regulator CCHC(Zn) family</fullName>
    </submittedName>
</protein>
<feature type="compositionally biased region" description="Low complexity" evidence="2">
    <location>
        <begin position="271"/>
        <end position="301"/>
    </location>
</feature>
<dbReference type="SMART" id="SM00343">
    <property type="entry name" value="ZnF_C2HC"/>
    <property type="match status" value="1"/>
</dbReference>
<sequence>MARNRRARERTPVGEDEPIPRGFADSFGQFFRQIAAALPGSRTDYTVERAKRHGAQTFASAASPVEAQRWIDRMERVFSQMDLPEDRKVDLAVQFLEDTAWHWWIDVTNDPANVGPMTWDMFKTHFYGRYFSDAHLNRMQDQFLSLVKRDDQSVLEFEQEFLSLAHHVPDLVRTEQSKIRRFVLGLGGKFKDKMLGTPYRSFTEAVSYAMDIESDSPAGFHPRDPGGPSQGPSKRATSTSGSGSSVGSGKSSGSSSRTRTRFRARDRRFSRGQSSGRQFGQFERSRSYHGGSSGASASQPAQYGQYQTAGCFICGQQDHFRRDCPLATQGARSTPTQTVGQSSAGGSTSSARTSSVGRASSQQGRAQRGRPVTHARLHAMTQQEGRDSPKVIVGREESPYEENHERRQD</sequence>
<evidence type="ECO:0000256" key="2">
    <source>
        <dbReference type="SAM" id="MobiDB-lite"/>
    </source>
</evidence>
<evidence type="ECO:0000259" key="3">
    <source>
        <dbReference type="PROSITE" id="PS50158"/>
    </source>
</evidence>
<dbReference type="InterPro" id="IPR001878">
    <property type="entry name" value="Znf_CCHC"/>
</dbReference>
<dbReference type="OMA" id="WIDRMER"/>
<dbReference type="AlphaFoldDB" id="A0A2P6PM53"/>
<dbReference type="PANTHER" id="PTHR34482:SF36">
    <property type="entry name" value="RETROTRANSPOSON GAG DOMAIN-CONTAINING PROTEIN"/>
    <property type="match status" value="1"/>
</dbReference>
<evidence type="ECO:0000313" key="5">
    <source>
        <dbReference type="Proteomes" id="UP000238479"/>
    </source>
</evidence>
<dbReference type="Pfam" id="PF00098">
    <property type="entry name" value="zf-CCHC"/>
    <property type="match status" value="1"/>
</dbReference>
<feature type="region of interest" description="Disordered" evidence="2">
    <location>
        <begin position="214"/>
        <end position="301"/>
    </location>
</feature>
<feature type="compositionally biased region" description="Basic residues" evidence="2">
    <location>
        <begin position="258"/>
        <end position="270"/>
    </location>
</feature>
<keyword evidence="5" id="KW-1185">Reference proteome</keyword>
<feature type="domain" description="CCHC-type" evidence="3">
    <location>
        <begin position="311"/>
        <end position="325"/>
    </location>
</feature>
<feature type="compositionally biased region" description="Low complexity" evidence="2">
    <location>
        <begin position="233"/>
        <end position="257"/>
    </location>
</feature>
<dbReference type="InterPro" id="IPR036875">
    <property type="entry name" value="Znf_CCHC_sf"/>
</dbReference>
<comment type="caution">
    <text evidence="4">The sequence shown here is derived from an EMBL/GenBank/DDBJ whole genome shotgun (WGS) entry which is preliminary data.</text>
</comment>